<evidence type="ECO:0000256" key="2">
    <source>
        <dbReference type="SAM" id="SignalP"/>
    </source>
</evidence>
<proteinExistence type="predicted"/>
<comment type="caution">
    <text evidence="3">The sequence shown here is derived from an EMBL/GenBank/DDBJ whole genome shotgun (WGS) entry which is preliminary data.</text>
</comment>
<dbReference type="PROSITE" id="PS51257">
    <property type="entry name" value="PROKAR_LIPOPROTEIN"/>
    <property type="match status" value="1"/>
</dbReference>
<organism evidence="3 4">
    <name type="scientific">Roseibium aestuarii</name>
    <dbReference type="NCBI Taxonomy" id="2600299"/>
    <lineage>
        <taxon>Bacteria</taxon>
        <taxon>Pseudomonadati</taxon>
        <taxon>Pseudomonadota</taxon>
        <taxon>Alphaproteobacteria</taxon>
        <taxon>Hyphomicrobiales</taxon>
        <taxon>Stappiaceae</taxon>
        <taxon>Roseibium</taxon>
    </lineage>
</organism>
<dbReference type="Proteomes" id="UP001597327">
    <property type="component" value="Unassembled WGS sequence"/>
</dbReference>
<dbReference type="RefSeq" id="WP_149892681.1">
    <property type="nucleotide sequence ID" value="NZ_JBHUFA010000004.1"/>
</dbReference>
<gene>
    <name evidence="3" type="ORF">ACFSC7_13020</name>
</gene>
<reference evidence="4" key="1">
    <citation type="journal article" date="2019" name="Int. J. Syst. Evol. Microbiol.">
        <title>The Global Catalogue of Microorganisms (GCM) 10K type strain sequencing project: providing services to taxonomists for standard genome sequencing and annotation.</title>
        <authorList>
            <consortium name="The Broad Institute Genomics Platform"/>
            <consortium name="The Broad Institute Genome Sequencing Center for Infectious Disease"/>
            <person name="Wu L."/>
            <person name="Ma J."/>
        </authorList>
    </citation>
    <scope>NUCLEOTIDE SEQUENCE [LARGE SCALE GENOMIC DNA]</scope>
    <source>
        <strain evidence="4">JCM 3369</strain>
    </source>
</reference>
<accession>A0ABW4K0D8</accession>
<name>A0ABW4K0D8_9HYPH</name>
<protein>
    <submittedName>
        <fullName evidence="3">Uncharacterized protein</fullName>
    </submittedName>
</protein>
<feature type="chain" id="PRO_5046912372" evidence="2">
    <location>
        <begin position="28"/>
        <end position="518"/>
    </location>
</feature>
<evidence type="ECO:0000313" key="3">
    <source>
        <dbReference type="EMBL" id="MFD1696443.1"/>
    </source>
</evidence>
<keyword evidence="4" id="KW-1185">Reference proteome</keyword>
<dbReference type="EMBL" id="JBHUFA010000004">
    <property type="protein sequence ID" value="MFD1696443.1"/>
    <property type="molecule type" value="Genomic_DNA"/>
</dbReference>
<evidence type="ECO:0000313" key="4">
    <source>
        <dbReference type="Proteomes" id="UP001597327"/>
    </source>
</evidence>
<keyword evidence="2" id="KW-0732">Signal</keyword>
<evidence type="ECO:0000256" key="1">
    <source>
        <dbReference type="SAM" id="MobiDB-lite"/>
    </source>
</evidence>
<feature type="signal peptide" evidence="2">
    <location>
        <begin position="1"/>
        <end position="27"/>
    </location>
</feature>
<sequence length="518" mass="58618">MPRRTRPLLARLASALILALSACVLSAASVQAEDRYTFNAADKVYQDTLNQKYFSWDAKLTMFALMGDPVLSARFRYRFNSPTTVPLPALDGTHTYFQAQLTDIPEEYRTGFQAYDIKVVFRLHTTSGYTQGYKVVVDIGDPGKADGQAWSFNIPESSDWDHFLMRDNAQQQDYVSAEEARKVFAGGLELWDAQIVSIKYTAFDLQEWYRGATSWPKLRSTIAAYNVLAEGVERSTGYKVPRKPQVEPDSMKSSVPYDDRGTQARRLAEAERELNKLMRLPARFMTPENRKPYDDARSYVPEFMVYPQMLVDDWTSGDQDPALLPKGYPAGEAQAKYKFAKIDGERWVTDLQGNKVMELDGSQVLLGQAYVLDGEYHYSRETCVSENLVELRIINPANGAVLASLSTPCQDPKKRFRFAEVLIHDLEGKTRDPWEHRDTDEGSVDYVELKGFNVDGEVIRRWNHSCGAENVIVRGQAHVREISFPDLQVGDFGLREAQGKTIEDTGCELGPAFIQTTR</sequence>
<feature type="region of interest" description="Disordered" evidence="1">
    <location>
        <begin position="239"/>
        <end position="262"/>
    </location>
</feature>